<evidence type="ECO:0000256" key="1">
    <source>
        <dbReference type="SAM" id="MobiDB-lite"/>
    </source>
</evidence>
<evidence type="ECO:0000256" key="2">
    <source>
        <dbReference type="SAM" id="Phobius"/>
    </source>
</evidence>
<feature type="region of interest" description="Disordered" evidence="1">
    <location>
        <begin position="91"/>
        <end position="112"/>
    </location>
</feature>
<keyword evidence="5" id="KW-1185">Reference proteome</keyword>
<organism evidence="4 5">
    <name type="scientific">Dyadobacter sandarakinus</name>
    <dbReference type="NCBI Taxonomy" id="2747268"/>
    <lineage>
        <taxon>Bacteria</taxon>
        <taxon>Pseudomonadati</taxon>
        <taxon>Bacteroidota</taxon>
        <taxon>Cytophagia</taxon>
        <taxon>Cytophagales</taxon>
        <taxon>Spirosomataceae</taxon>
        <taxon>Dyadobacter</taxon>
    </lineage>
</organism>
<dbReference type="EMBL" id="CP056775">
    <property type="protein sequence ID" value="QRR02939.1"/>
    <property type="molecule type" value="Genomic_DNA"/>
</dbReference>
<dbReference type="Pfam" id="PF13568">
    <property type="entry name" value="OMP_b-brl_2"/>
    <property type="match status" value="1"/>
</dbReference>
<dbReference type="InterPro" id="IPR025665">
    <property type="entry name" value="Beta-barrel_OMP_2"/>
</dbReference>
<feature type="domain" description="Outer membrane protein beta-barrel" evidence="3">
    <location>
        <begin position="277"/>
        <end position="461"/>
    </location>
</feature>
<sequence length="494" mass="53075">MDPSGINNFEEQWRKAFQEASETPPPALWDKIEAHLDEDEKGSVVPLWWKSAKVWYAAASVAALLVAGSLFYFNAGQKDNDVKIATAKIPAASSDHRSTATSDSVSPVGTPVPGEALIAERKAAMDVSKKEQMAALRVSGKQLASAKVKRENNTNRSGTGLESSVAALPEAGANRTDATITDQAGITADEDNIPVNASGLPENASANASIAMLHPVGYSELDVLIQQRYVFFKPQVQEAAPVQPAKNKEYWAAVGVMPATFNPDLKVKEAPTAFTTQSLSSKKSTSGTSQAGASYALQTQGGVRLSKHWSVELGLSYLKGNSRYEGGGYVLSANNSRSANVLENALADLGPSPNMIGKNDSFVNNGALYIDVAKTVSNNYQYLQLPVQAGFTLRPDKKLSYAVLAGMTANFFLSNELESASGEMITTKASDEVYRTTNWAASTGLRFSYRLSSQWNANLTGSYQKAVSSGFRSNQSLDAHPYLYGVSWGVRYTF</sequence>
<dbReference type="Gene3D" id="2.40.160.20">
    <property type="match status" value="1"/>
</dbReference>
<reference evidence="4 5" key="1">
    <citation type="submission" date="2020-06" db="EMBL/GenBank/DDBJ databases">
        <title>Dyadobacter sandarakinus sp. nov., isolated from the soil of the Arctic Yellow River Station.</title>
        <authorList>
            <person name="Zhang Y."/>
            <person name="Peng F."/>
        </authorList>
    </citation>
    <scope>NUCLEOTIDE SEQUENCE [LARGE SCALE GENOMIC DNA]</scope>
    <source>
        <strain evidence="4 5">Q3-56</strain>
    </source>
</reference>
<proteinExistence type="predicted"/>
<dbReference type="Proteomes" id="UP000612680">
    <property type="component" value="Chromosome"/>
</dbReference>
<evidence type="ECO:0000313" key="5">
    <source>
        <dbReference type="Proteomes" id="UP000612680"/>
    </source>
</evidence>
<gene>
    <name evidence="4" type="ORF">HWI92_19510</name>
</gene>
<evidence type="ECO:0000259" key="3">
    <source>
        <dbReference type="Pfam" id="PF13568"/>
    </source>
</evidence>
<keyword evidence="2" id="KW-1133">Transmembrane helix</keyword>
<protein>
    <submittedName>
        <fullName evidence="4">Outer membrane beta-barrel protein</fullName>
    </submittedName>
</protein>
<accession>A0ABX7IAG8</accession>
<name>A0ABX7IAG8_9BACT</name>
<keyword evidence="2" id="KW-0472">Membrane</keyword>
<feature type="transmembrane region" description="Helical" evidence="2">
    <location>
        <begin position="54"/>
        <end position="73"/>
    </location>
</feature>
<evidence type="ECO:0000313" key="4">
    <source>
        <dbReference type="EMBL" id="QRR02939.1"/>
    </source>
</evidence>
<keyword evidence="2" id="KW-0812">Transmembrane</keyword>
<dbReference type="RefSeq" id="WP_204658396.1">
    <property type="nucleotide sequence ID" value="NZ_CP056775.1"/>
</dbReference>